<sequence>MIGEGGAYTAAYEEAVGPEEGGYEPQPIAADVGVSGPAEYAAGWSGSAVRARRRPCGVACAEPSSGRCTVGRSGWTFAGAAAVGAAGGALGLSGGVLAGAEVSAAGAVVERGNAESGAEEARRCGVSSLWAASCWARSRSRSSRRVKGRSGTAGVVGSWGSIVA</sequence>
<dbReference type="EMBL" id="AP024525">
    <property type="protein sequence ID" value="BCT76345.1"/>
    <property type="molecule type" value="Genomic_DNA"/>
</dbReference>
<protein>
    <submittedName>
        <fullName evidence="1">Uncharacterized protein</fullName>
    </submittedName>
</protein>
<accession>A0ABN6FJ38</accession>
<evidence type="ECO:0000313" key="2">
    <source>
        <dbReference type="Proteomes" id="UP001319861"/>
    </source>
</evidence>
<name>A0ABN6FJ38_SINCY</name>
<evidence type="ECO:0000313" key="1">
    <source>
        <dbReference type="EMBL" id="BCT76345.1"/>
    </source>
</evidence>
<proteinExistence type="predicted"/>
<keyword evidence="2" id="KW-1185">Reference proteome</keyword>
<dbReference type="Proteomes" id="UP001319861">
    <property type="component" value="Chromosome"/>
</dbReference>
<organism evidence="1 2">
    <name type="scientific">Sinomonas cyclohexanicum</name>
    <name type="common">Corynebacterium cyclohexanicum</name>
    <dbReference type="NCBI Taxonomy" id="322009"/>
    <lineage>
        <taxon>Bacteria</taxon>
        <taxon>Bacillati</taxon>
        <taxon>Actinomycetota</taxon>
        <taxon>Actinomycetes</taxon>
        <taxon>Micrococcales</taxon>
        <taxon>Micrococcaceae</taxon>
        <taxon>Sinomonas</taxon>
    </lineage>
</organism>
<gene>
    <name evidence="1" type="ORF">SCMU_21870</name>
</gene>
<reference evidence="1 2" key="1">
    <citation type="journal article" date="2021" name="J. Biosci. Bioeng.">
        <title>Identification and characterization of a chc gene cluster responsible for the aromatization pathway of cyclohexanecarboxylate degradation in Sinomonas cyclohexanicum ATCC 51369.</title>
        <authorList>
            <person name="Yamamoto T."/>
            <person name="Hasegawa Y."/>
            <person name="Lau P.C.K."/>
            <person name="Iwaki H."/>
        </authorList>
    </citation>
    <scope>NUCLEOTIDE SEQUENCE [LARGE SCALE GENOMIC DNA]</scope>
    <source>
        <strain evidence="1 2">ATCC 51369</strain>
    </source>
</reference>